<dbReference type="Proteomes" id="UP001363151">
    <property type="component" value="Unassembled WGS sequence"/>
</dbReference>
<evidence type="ECO:0000256" key="1">
    <source>
        <dbReference type="SAM" id="Coils"/>
    </source>
</evidence>
<dbReference type="InterPro" id="IPR044682">
    <property type="entry name" value="VDE"/>
</dbReference>
<protein>
    <submittedName>
        <fullName evidence="4">Violaxanthin de-epoxidase</fullName>
    </submittedName>
</protein>
<reference evidence="4 5" key="1">
    <citation type="submission" date="2024-03" db="EMBL/GenBank/DDBJ databases">
        <title>Aureococcus anophagefferens CCMP1851 and Kratosvirus quantuckense: Draft genome of a second virus-susceptible host strain in the model system.</title>
        <authorList>
            <person name="Chase E."/>
            <person name="Truchon A.R."/>
            <person name="Schepens W."/>
            <person name="Wilhelm S.W."/>
        </authorList>
    </citation>
    <scope>NUCLEOTIDE SEQUENCE [LARGE SCALE GENOMIC DNA]</scope>
    <source>
        <strain evidence="4 5">CCMP1851</strain>
    </source>
</reference>
<feature type="signal peptide" evidence="2">
    <location>
        <begin position="1"/>
        <end position="21"/>
    </location>
</feature>
<keyword evidence="5" id="KW-1185">Reference proteome</keyword>
<evidence type="ECO:0000256" key="2">
    <source>
        <dbReference type="SAM" id="SignalP"/>
    </source>
</evidence>
<feature type="chain" id="PRO_5045360586" evidence="2">
    <location>
        <begin position="22"/>
        <end position="426"/>
    </location>
</feature>
<dbReference type="Pfam" id="PF07137">
    <property type="entry name" value="VDE"/>
    <property type="match status" value="1"/>
</dbReference>
<evidence type="ECO:0000313" key="5">
    <source>
        <dbReference type="Proteomes" id="UP001363151"/>
    </source>
</evidence>
<feature type="domain" description="VDE lipocalin" evidence="3">
    <location>
        <begin position="68"/>
        <end position="312"/>
    </location>
</feature>
<keyword evidence="2" id="KW-0732">Signal</keyword>
<evidence type="ECO:0000259" key="3">
    <source>
        <dbReference type="Pfam" id="PF07137"/>
    </source>
</evidence>
<dbReference type="Gene3D" id="2.40.128.20">
    <property type="match status" value="1"/>
</dbReference>
<name>A0ABR1G2I7_AURAN</name>
<evidence type="ECO:0000313" key="4">
    <source>
        <dbReference type="EMBL" id="KAK7242560.1"/>
    </source>
</evidence>
<dbReference type="PANTHER" id="PTHR33970">
    <property type="entry name" value="VIOLAXANTHIN DE-EPOXIDASE, CHLOROPLASTIC-RELATED"/>
    <property type="match status" value="1"/>
</dbReference>
<dbReference type="InterPro" id="IPR010788">
    <property type="entry name" value="VDE_dom"/>
</dbReference>
<dbReference type="InterPro" id="IPR012674">
    <property type="entry name" value="Calycin"/>
</dbReference>
<accession>A0ABR1G2I7</accession>
<sequence>MRRAALLVLLPLAAALAPRHAKTHTPTTTQPAHPLKALQLAAGGAALAASFATALPANAVIQDTAAVGKCVVTQCTGKLAKCLTSPKCAANLVCINTCTGRADESECQIRCGDLFENDVVGEFNACAVSQKKCVPQRGDDGAWPVPPQESYVKAFNTQVFDGRWYISAGLNPVFDTFDCQVHFFTAPTPKTLYGKLNWRIAEPDGEFFTKDTIQRFVEDEKQPGILYNHDNEYLHYQDDWYVLDYDGGKGDKDSKDAFVLVYYRGRNDAWDGYGGAVLYTRTPYASKAVNERCAEACKKAGIDFAAFRVPDNSCSAESASERLLLREKYASKVLLVGEQALQEEATQVRRAAVSTIAKDAQGAEKAALKLEKLVEGFEAEAARDVLRVEAAIERDVVAAEKELVKDATNVEKELEKDVGGLFKKKR</sequence>
<dbReference type="SUPFAM" id="SSF50814">
    <property type="entry name" value="Lipocalins"/>
    <property type="match status" value="1"/>
</dbReference>
<feature type="coiled-coil region" evidence="1">
    <location>
        <begin position="360"/>
        <end position="417"/>
    </location>
</feature>
<dbReference type="EMBL" id="JBBJCI010000142">
    <property type="protein sequence ID" value="KAK7242560.1"/>
    <property type="molecule type" value="Genomic_DNA"/>
</dbReference>
<organism evidence="4 5">
    <name type="scientific">Aureococcus anophagefferens</name>
    <name type="common">Harmful bloom alga</name>
    <dbReference type="NCBI Taxonomy" id="44056"/>
    <lineage>
        <taxon>Eukaryota</taxon>
        <taxon>Sar</taxon>
        <taxon>Stramenopiles</taxon>
        <taxon>Ochrophyta</taxon>
        <taxon>Pelagophyceae</taxon>
        <taxon>Pelagomonadales</taxon>
        <taxon>Pelagomonadaceae</taxon>
        <taxon>Aureococcus</taxon>
    </lineage>
</organism>
<dbReference type="PANTHER" id="PTHR33970:SF1">
    <property type="entry name" value="VIOLAXANTHIN DE-EPOXIDASE, CHLOROPLASTIC"/>
    <property type="match status" value="1"/>
</dbReference>
<proteinExistence type="predicted"/>
<gene>
    <name evidence="4" type="primary">VDE</name>
    <name evidence="4" type="ORF">SO694_00017456</name>
</gene>
<comment type="caution">
    <text evidence="4">The sequence shown here is derived from an EMBL/GenBank/DDBJ whole genome shotgun (WGS) entry which is preliminary data.</text>
</comment>
<keyword evidence="1" id="KW-0175">Coiled coil</keyword>